<dbReference type="Gene3D" id="3.30.1150.10">
    <property type="match status" value="1"/>
</dbReference>
<sequence length="101" mass="11209">MQELELKGCSPKPINKSPRLLFGTRPLYPVGENLVGRTGSAILRFEVSTEGVVKPIGAEAENKWFADHAIIAMRDWKASPAERNGTPVPVVCRLLFDYLRS</sequence>
<dbReference type="EMBL" id="JACOGA010000006">
    <property type="protein sequence ID" value="MBC3873600.1"/>
    <property type="molecule type" value="Genomic_DNA"/>
</dbReference>
<proteinExistence type="predicted"/>
<dbReference type="Proteomes" id="UP000624279">
    <property type="component" value="Unassembled WGS sequence"/>
</dbReference>
<name>A0ABR6YAM5_9BURK</name>
<evidence type="ECO:0000313" key="2">
    <source>
        <dbReference type="EMBL" id="MBC3873600.1"/>
    </source>
</evidence>
<feature type="domain" description="TonB C-terminal" evidence="1">
    <location>
        <begin position="25"/>
        <end position="92"/>
    </location>
</feature>
<gene>
    <name evidence="2" type="ORF">H8K55_08375</name>
</gene>
<accession>A0ABR6YAM5</accession>
<evidence type="ECO:0000313" key="3">
    <source>
        <dbReference type="Proteomes" id="UP000624279"/>
    </source>
</evidence>
<dbReference type="InterPro" id="IPR037682">
    <property type="entry name" value="TonB_C"/>
</dbReference>
<dbReference type="RefSeq" id="WP_186941624.1">
    <property type="nucleotide sequence ID" value="NZ_JACOGA010000006.1"/>
</dbReference>
<keyword evidence="3" id="KW-1185">Reference proteome</keyword>
<organism evidence="2 3">
    <name type="scientific">Undibacterium flavidum</name>
    <dbReference type="NCBI Taxonomy" id="2762297"/>
    <lineage>
        <taxon>Bacteria</taxon>
        <taxon>Pseudomonadati</taxon>
        <taxon>Pseudomonadota</taxon>
        <taxon>Betaproteobacteria</taxon>
        <taxon>Burkholderiales</taxon>
        <taxon>Oxalobacteraceae</taxon>
        <taxon>Undibacterium</taxon>
    </lineage>
</organism>
<protein>
    <submittedName>
        <fullName evidence="2">Energy transducer TonB</fullName>
    </submittedName>
</protein>
<reference evidence="2 3" key="1">
    <citation type="submission" date="2020-08" db="EMBL/GenBank/DDBJ databases">
        <title>Novel species isolated from subtropical streams in China.</title>
        <authorList>
            <person name="Lu H."/>
        </authorList>
    </citation>
    <scope>NUCLEOTIDE SEQUENCE [LARGE SCALE GENOMIC DNA]</scope>
    <source>
        <strain evidence="2 3">LX15W</strain>
    </source>
</reference>
<dbReference type="SUPFAM" id="SSF74653">
    <property type="entry name" value="TolA/TonB C-terminal domain"/>
    <property type="match status" value="1"/>
</dbReference>
<evidence type="ECO:0000259" key="1">
    <source>
        <dbReference type="Pfam" id="PF03544"/>
    </source>
</evidence>
<comment type="caution">
    <text evidence="2">The sequence shown here is derived from an EMBL/GenBank/DDBJ whole genome shotgun (WGS) entry which is preliminary data.</text>
</comment>
<dbReference type="Pfam" id="PF03544">
    <property type="entry name" value="TonB_C"/>
    <property type="match status" value="1"/>
</dbReference>